<dbReference type="AlphaFoldDB" id="A0A545AP06"/>
<gene>
    <name evidence="1" type="ORF">FL583_21795</name>
</gene>
<dbReference type="RefSeq" id="WP_142706554.1">
    <property type="nucleotide sequence ID" value="NZ_VIRS01000015.1"/>
</dbReference>
<evidence type="ECO:0000313" key="1">
    <source>
        <dbReference type="EMBL" id="TQS43069.1"/>
    </source>
</evidence>
<evidence type="ECO:0000313" key="2">
    <source>
        <dbReference type="Proteomes" id="UP000317982"/>
    </source>
</evidence>
<organism evidence="1 2">
    <name type="scientific">Cryptosporangium phraense</name>
    <dbReference type="NCBI Taxonomy" id="2593070"/>
    <lineage>
        <taxon>Bacteria</taxon>
        <taxon>Bacillati</taxon>
        <taxon>Actinomycetota</taxon>
        <taxon>Actinomycetes</taxon>
        <taxon>Cryptosporangiales</taxon>
        <taxon>Cryptosporangiaceae</taxon>
        <taxon>Cryptosporangium</taxon>
    </lineage>
</organism>
<reference evidence="1 2" key="1">
    <citation type="submission" date="2019-07" db="EMBL/GenBank/DDBJ databases">
        <title>Cryptosporangium phraense sp. nov., isolated from plant litter.</title>
        <authorList>
            <person name="Suriyachadkun C."/>
        </authorList>
    </citation>
    <scope>NUCLEOTIDE SEQUENCE [LARGE SCALE GENOMIC DNA]</scope>
    <source>
        <strain evidence="1 2">A-T 5661</strain>
    </source>
</reference>
<proteinExistence type="predicted"/>
<name>A0A545AP06_9ACTN</name>
<accession>A0A545AP06</accession>
<dbReference type="Proteomes" id="UP000317982">
    <property type="component" value="Unassembled WGS sequence"/>
</dbReference>
<keyword evidence="2" id="KW-1185">Reference proteome</keyword>
<comment type="caution">
    <text evidence="1">The sequence shown here is derived from an EMBL/GenBank/DDBJ whole genome shotgun (WGS) entry which is preliminary data.</text>
</comment>
<protein>
    <recommendedName>
        <fullName evidence="3">DUF4333 domain-containing protein</fullName>
    </recommendedName>
</protein>
<evidence type="ECO:0008006" key="3">
    <source>
        <dbReference type="Google" id="ProtNLM"/>
    </source>
</evidence>
<dbReference type="InParanoid" id="A0A545AP06"/>
<sequence>MGFGVTLGATVAASLVAVIAAVALLIGAAGTSAVTGTGAGTVMTAAQLENELVDNNTNELVTSAHCIPEGVRADGSGTYGCVIYFSDGDNRGATILVGPDGDWLEN</sequence>
<dbReference type="EMBL" id="VIRS01000015">
    <property type="protein sequence ID" value="TQS43069.1"/>
    <property type="molecule type" value="Genomic_DNA"/>
</dbReference>